<dbReference type="AlphaFoldDB" id="A0A4X1TJE7"/>
<organism evidence="1 2">
    <name type="scientific">Sus scrofa</name>
    <name type="common">Pig</name>
    <dbReference type="NCBI Taxonomy" id="9823"/>
    <lineage>
        <taxon>Eukaryota</taxon>
        <taxon>Metazoa</taxon>
        <taxon>Chordata</taxon>
        <taxon>Craniata</taxon>
        <taxon>Vertebrata</taxon>
        <taxon>Euteleostomi</taxon>
        <taxon>Mammalia</taxon>
        <taxon>Eutheria</taxon>
        <taxon>Laurasiatheria</taxon>
        <taxon>Artiodactyla</taxon>
        <taxon>Suina</taxon>
        <taxon>Suidae</taxon>
        <taxon>Sus</taxon>
    </lineage>
</organism>
<dbReference type="Proteomes" id="UP000314985">
    <property type="component" value="Chromosome 1"/>
</dbReference>
<evidence type="ECO:0008006" key="3">
    <source>
        <dbReference type="Google" id="ProtNLM"/>
    </source>
</evidence>
<name>A0A4X1TJE7_PIG</name>
<reference evidence="1 2" key="1">
    <citation type="submission" date="2017-08" db="EMBL/GenBank/DDBJ databases">
        <title>USMARCv1.0.</title>
        <authorList>
            <person name="Hannum G.I."/>
            <person name="Koren S."/>
            <person name="Schroeder S.G."/>
            <person name="Chin S.C."/>
            <person name="Nonneman D.J."/>
            <person name="Becker S.A."/>
            <person name="Rosen B.D."/>
            <person name="Bickhart D.M."/>
            <person name="Putnam N.H."/>
            <person name="Green R.E."/>
            <person name="Tuggle C.K."/>
            <person name="Liu H."/>
            <person name="Rohrer G.A."/>
            <person name="Warr A."/>
            <person name="Hall R."/>
            <person name="Kim K."/>
            <person name="Hume D.A."/>
            <person name="Talbot R."/>
            <person name="Chow W."/>
            <person name="Howe K."/>
            <person name="Schwartz A.S."/>
            <person name="Watson M."/>
            <person name="Archibald A.L."/>
            <person name="Phillippy A.M."/>
            <person name="Smith T.P.L."/>
        </authorList>
    </citation>
    <scope>NUCLEOTIDE SEQUENCE [LARGE SCALE GENOMIC DNA]</scope>
</reference>
<sequence>MENVCRYLRKLNIELAHDLAIPRLGIYLAKTFLEKDMHLYVHCSTIHNSQDMETNQMSMIDDWIRKMWCIYTMEYYSAIKKNKIMPFAATWMKLGTLILRKSERERQIPEDITYIWNLVYDTNEPFHKNETHGLGEQTCGCQEGGRGMDWESGVNRCKLLPLEWISNEILLYSTGNYI</sequence>
<reference evidence="1" key="2">
    <citation type="submission" date="2025-08" db="UniProtKB">
        <authorList>
            <consortium name="Ensembl"/>
        </authorList>
    </citation>
    <scope>IDENTIFICATION</scope>
</reference>
<protein>
    <recommendedName>
        <fullName evidence="3">DUF1725 domain-containing protein</fullName>
    </recommendedName>
</protein>
<evidence type="ECO:0000313" key="1">
    <source>
        <dbReference type="Ensembl" id="ENSSSCP00070015331.1"/>
    </source>
</evidence>
<accession>A0A4X1TJE7</accession>
<proteinExistence type="predicted"/>
<dbReference type="Ensembl" id="ENSSSCT00070018452.1">
    <property type="protein sequence ID" value="ENSSSCP00070015331.1"/>
    <property type="gene ID" value="ENSSSCG00070009522.1"/>
</dbReference>
<evidence type="ECO:0000313" key="2">
    <source>
        <dbReference type="Proteomes" id="UP000314985"/>
    </source>
</evidence>